<dbReference type="InterPro" id="IPR019734">
    <property type="entry name" value="TPR_rpt"/>
</dbReference>
<keyword evidence="1" id="KW-0677">Repeat</keyword>
<dbReference type="Gene3D" id="1.25.40.10">
    <property type="entry name" value="Tetratricopeptide repeat domain"/>
    <property type="match status" value="3"/>
</dbReference>
<keyword evidence="2" id="KW-0802">TPR repeat</keyword>
<reference evidence="4" key="1">
    <citation type="submission" date="2010-06" db="EMBL/GenBank/DDBJ databases">
        <authorList>
            <person name="Muzny D."/>
            <person name="Qin X."/>
            <person name="Buhay C."/>
            <person name="Dugan-Rocha S."/>
            <person name="Ding Y."/>
            <person name="Chen G."/>
            <person name="Hawes A."/>
            <person name="Holder M."/>
            <person name="Jhangiani S."/>
            <person name="Johnson A."/>
            <person name="Khan Z."/>
            <person name="Li Z."/>
            <person name="Liu W."/>
            <person name="Liu X."/>
            <person name="Perez L."/>
            <person name="Shen H."/>
            <person name="Wang Q."/>
            <person name="Watt J."/>
            <person name="Xi L."/>
            <person name="Xin Y."/>
            <person name="Zhou J."/>
            <person name="Deng J."/>
            <person name="Jiang H."/>
            <person name="Liu Y."/>
            <person name="Qu J."/>
            <person name="Song X.-Z."/>
            <person name="Zhang L."/>
            <person name="Villasana D."/>
            <person name="Johnson A."/>
            <person name="Liu J."/>
            <person name="Liyanage D."/>
            <person name="Lorensuhewa L."/>
            <person name="Robinson T."/>
            <person name="Song A."/>
            <person name="Song B.-B."/>
            <person name="Dinh H."/>
            <person name="Thornton R."/>
            <person name="Coyle M."/>
            <person name="Francisco L."/>
            <person name="Jackson L."/>
            <person name="Javaid M."/>
            <person name="Korchina V."/>
            <person name="Kovar C."/>
            <person name="Mata R."/>
            <person name="Mathew T."/>
            <person name="Ngo R."/>
            <person name="Nguyen L."/>
            <person name="Nguyen N."/>
            <person name="Okwuonu G."/>
            <person name="Ongeri F."/>
            <person name="Pham C."/>
            <person name="Simmons D."/>
            <person name="Wilczek-Boney K."/>
            <person name="Hale W."/>
            <person name="Jakkamsetti A."/>
            <person name="Pham P."/>
            <person name="Ruth R."/>
            <person name="San Lucas F."/>
            <person name="Warren J."/>
            <person name="Zhang J."/>
            <person name="Zhao Z."/>
            <person name="Zhou C."/>
            <person name="Zhu D."/>
            <person name="Lee S."/>
            <person name="Bess C."/>
            <person name="Blankenburg K."/>
            <person name="Forbes L."/>
            <person name="Fu Q."/>
            <person name="Gubbala S."/>
            <person name="Hirani K."/>
            <person name="Jayaseelan J.C."/>
            <person name="Lara F."/>
            <person name="Munidasa M."/>
            <person name="Palculict T."/>
            <person name="Patil S."/>
            <person name="Pu L.-L."/>
            <person name="Saada N."/>
            <person name="Tang L."/>
            <person name="Weissenberger G."/>
            <person name="Zhu Y."/>
            <person name="Hemphill L."/>
            <person name="Shang Y."/>
            <person name="Youmans B."/>
            <person name="Ayvaz T."/>
            <person name="Ross M."/>
            <person name="Santibanez J."/>
            <person name="Aqrawi P."/>
            <person name="Gross S."/>
            <person name="Joshi V."/>
            <person name="Fowler G."/>
            <person name="Nazareth L."/>
            <person name="Reid J."/>
            <person name="Worley K."/>
            <person name="Petrosino J."/>
            <person name="Highlander S."/>
            <person name="Gibbs R."/>
        </authorList>
    </citation>
    <scope>NUCLEOTIDE SEQUENCE [LARGE SCALE GENOMIC DNA]</scope>
    <source>
        <strain evidence="4">DSM 20601</strain>
    </source>
</reference>
<evidence type="ECO:0000259" key="3">
    <source>
        <dbReference type="Pfam" id="PF17128"/>
    </source>
</evidence>
<accession>D7UW95</accession>
<organism evidence="4 5">
    <name type="scientific">Listeria grayi DSM 20601</name>
    <dbReference type="NCBI Taxonomy" id="525367"/>
    <lineage>
        <taxon>Bacteria</taxon>
        <taxon>Bacillati</taxon>
        <taxon>Bacillota</taxon>
        <taxon>Bacilli</taxon>
        <taxon>Bacillales</taxon>
        <taxon>Listeriaceae</taxon>
        <taxon>Listeria</taxon>
    </lineage>
</organism>
<dbReference type="SUPFAM" id="SSF48452">
    <property type="entry name" value="TPR-like"/>
    <property type="match status" value="2"/>
</dbReference>
<dbReference type="STRING" id="525367.HMPREF0556_11376"/>
<evidence type="ECO:0000313" key="4">
    <source>
        <dbReference type="EMBL" id="EFI84823.1"/>
    </source>
</evidence>
<dbReference type="Proteomes" id="UP000010119">
    <property type="component" value="Unassembled WGS sequence"/>
</dbReference>
<name>D7UW95_LISGR</name>
<dbReference type="AlphaFoldDB" id="D7UW95"/>
<evidence type="ECO:0000313" key="5">
    <source>
        <dbReference type="Proteomes" id="UP000010119"/>
    </source>
</evidence>
<dbReference type="PANTHER" id="PTHR45586:SF1">
    <property type="entry name" value="LIPOPOLYSACCHARIDE ASSEMBLY PROTEIN B"/>
    <property type="match status" value="1"/>
</dbReference>
<dbReference type="HOGENOM" id="CLU_010402_0_0_9"/>
<feature type="domain" description="DUF5107" evidence="3">
    <location>
        <begin position="41"/>
        <end position="345"/>
    </location>
</feature>
<protein>
    <submittedName>
        <fullName evidence="4">Tetratricopeptide repeat protein</fullName>
    </submittedName>
</protein>
<gene>
    <name evidence="4" type="ORF">HMPREF0556_11376</name>
</gene>
<keyword evidence="5" id="KW-1185">Reference proteome</keyword>
<dbReference type="PANTHER" id="PTHR45586">
    <property type="entry name" value="TPR REPEAT-CONTAINING PROTEIN PA4667"/>
    <property type="match status" value="1"/>
</dbReference>
<proteinExistence type="predicted"/>
<comment type="caution">
    <text evidence="4">The sequence shown here is derived from an EMBL/GenBank/DDBJ whole genome shotgun (WGS) entry which is preliminary data.</text>
</comment>
<dbReference type="InterPro" id="IPR011990">
    <property type="entry name" value="TPR-like_helical_dom_sf"/>
</dbReference>
<dbReference type="SMART" id="SM00028">
    <property type="entry name" value="TPR"/>
    <property type="match status" value="7"/>
</dbReference>
<evidence type="ECO:0000256" key="1">
    <source>
        <dbReference type="ARBA" id="ARBA00022737"/>
    </source>
</evidence>
<dbReference type="RefSeq" id="WP_003758948.1">
    <property type="nucleotide sequence ID" value="NZ_GL538353.1"/>
</dbReference>
<dbReference type="InterPro" id="IPR051012">
    <property type="entry name" value="CellSynth/LPSAsmb/PSIAsmb"/>
</dbReference>
<dbReference type="SUPFAM" id="SSF81901">
    <property type="entry name" value="HCP-like"/>
    <property type="match status" value="1"/>
</dbReference>
<dbReference type="eggNOG" id="COG0457">
    <property type="taxonomic scope" value="Bacteria"/>
</dbReference>
<sequence length="1090" mass="124119">MKSGSVTAWEESVVIPTYEVGDPDKNPLFFEKRVYQGSSGKVYPLPVTEKISDTKVDKTYQAVFLENDYLKVMLLPELGGRIHSAIDKTNQYDFVYHNHVIKPALVGLCGPWISGGIEFNWPQHHRPSTFMPVEYTIVENPDGSKTVWTGEIDQMYGTKGSAGFTLYPDKAYIEITGKVFNRTDIPQTFLWWANPAVPVNDHTISVFPPDVHAVMDHGKRAVSSFPIATGEYYKYDYSAGIDISRYKNIKVPTSYMAYHSDYDFIGNYDEAKQAGLLHVADHHVSPGKKQWTWGNSDFGKAWDRNLTDEDGPYIELMTGVFTDNQPDFTWLKPYEEKTFKQYFMPYKGVGRIKNATIDAALNLETNEAGVCAKVYVTAIQKDARLTLEQAGNLLYEEVVTLTPESSFERILTNIPPLTDATLSLYSADDHLLADYHLHSQDLQPLPEPAEALAEPQQLKSTEELFLAATHIEQYRHATLDAETYYVEGLRRDPSDIRLNNAYGLFLFKKGLLEESKRYFQRALQKQTWKTPNPYNGEARFNLGIVQKLLGEEQAAYDAFYKATWNEDTQAGAFYQLASLEAKQHRYPQALEFVDKALVKNSHNMKARVLRLALLRKLGESTETEILANLEIDALDLGTWYEYSQLFPDKQSHWEKLMRGSRNNYLELALDYLHAGQFEEAEQILKHFPGNSPLPLYYRAYIHLLKEEQTQAQALIEQAEQADPDYCFPNKIEEAVILSAIVRYDPTAGFAKYFLGNLLYDKKNREQAMQLWEATAELLPDFPTVHRNLSFAYYNVAHDLTKASQAIDRAFALAPTDARLLLEKDLLAKKQNLSLQTRLTIFEAHLETVKKRDDLYIEYITTLNTLGHYQQALGLLESHIFHPWEGGEGKVSGQYVFALIESAKQLLDSDPTRAIELLEHTLVYPDNLGEGKLPNVKDTLSYYYLAKAHEAQGDVAKAKTYYQLATSGDIEPESVLYYNDQPADTILYQGLAYEALNLPEKARTCYHKLISYGEKHLFDDVKYDYFAVSLPATVVYAEDIRQNNRFYCRYLIALGNAGLGNNVSAQEQLAKLAHEDYSHQGVSRHLELVAN</sequence>
<dbReference type="EMBL" id="ACCR02000003">
    <property type="protein sequence ID" value="EFI84823.1"/>
    <property type="molecule type" value="Genomic_DNA"/>
</dbReference>
<dbReference type="InterPro" id="IPR033396">
    <property type="entry name" value="DUF5107"/>
</dbReference>
<dbReference type="Pfam" id="PF17128">
    <property type="entry name" value="DUF5107"/>
    <property type="match status" value="1"/>
</dbReference>
<evidence type="ECO:0000256" key="2">
    <source>
        <dbReference type="ARBA" id="ARBA00022803"/>
    </source>
</evidence>